<feature type="domain" description="ChsH2 C-terminal OB-fold" evidence="1">
    <location>
        <begin position="56"/>
        <end position="117"/>
    </location>
</feature>
<evidence type="ECO:0000313" key="4">
    <source>
        <dbReference type="Proteomes" id="UP000241886"/>
    </source>
</evidence>
<protein>
    <recommendedName>
        <fullName evidence="5">Zn-ribbon domain-containing OB-fold protein</fullName>
    </recommendedName>
</protein>
<dbReference type="AlphaFoldDB" id="A0A2R6BZS4"/>
<proteinExistence type="predicted"/>
<name>A0A2R6BZS4_9ARCH</name>
<sequence>MSAEFPQPELDPVNEEHFSSLKLGKLVVQKCKKCGAYQFYPRPVCVKCGSLELEYKETSGKGRIYSYTVIHRVIANSPAFSKNAPYIIASIEMEEGFRLYGRIKHATPEEVKIGQSVVFESLTLDNNLVVPAFKLTR</sequence>
<dbReference type="InterPro" id="IPR022002">
    <property type="entry name" value="ChsH2_Znr"/>
</dbReference>
<dbReference type="Proteomes" id="UP000241886">
    <property type="component" value="Unassembled WGS sequence"/>
</dbReference>
<reference evidence="3 4" key="1">
    <citation type="submission" date="2017-04" db="EMBL/GenBank/DDBJ databases">
        <title>Novel microbial lineages endemic to geothermal iron-oxide mats fill important gaps in the evolutionary history of Archaea.</title>
        <authorList>
            <person name="Jay Z.J."/>
            <person name="Beam J.P."/>
            <person name="Dlakic M."/>
            <person name="Rusch D.B."/>
            <person name="Kozubal M.A."/>
            <person name="Inskeep W.P."/>
        </authorList>
    </citation>
    <scope>NUCLEOTIDE SEQUENCE [LARGE SCALE GENOMIC DNA]</scope>
    <source>
        <strain evidence="3">ECH_B_SAG-G16</strain>
    </source>
</reference>
<dbReference type="InterPro" id="IPR012340">
    <property type="entry name" value="NA-bd_OB-fold"/>
</dbReference>
<dbReference type="Pfam" id="PF12172">
    <property type="entry name" value="zf-ChsH2"/>
    <property type="match status" value="1"/>
</dbReference>
<dbReference type="PANTHER" id="PTHR34075:SF5">
    <property type="entry name" value="BLR3430 PROTEIN"/>
    <property type="match status" value="1"/>
</dbReference>
<dbReference type="InterPro" id="IPR002878">
    <property type="entry name" value="ChsH2_C"/>
</dbReference>
<dbReference type="Pfam" id="PF01796">
    <property type="entry name" value="OB_ChsH2_C"/>
    <property type="match status" value="1"/>
</dbReference>
<comment type="caution">
    <text evidence="3">The sequence shown here is derived from an EMBL/GenBank/DDBJ whole genome shotgun (WGS) entry which is preliminary data.</text>
</comment>
<accession>A0A2R6BZS4</accession>
<feature type="domain" description="ChsH2 rubredoxin-like zinc ribbon" evidence="2">
    <location>
        <begin position="20"/>
        <end position="54"/>
    </location>
</feature>
<evidence type="ECO:0008006" key="5">
    <source>
        <dbReference type="Google" id="ProtNLM"/>
    </source>
</evidence>
<organism evidence="3 4">
    <name type="scientific">Candidatus Marsarchaeota G2 archaeon ECH_B_SAG-G16</name>
    <dbReference type="NCBI Taxonomy" id="1978167"/>
    <lineage>
        <taxon>Archaea</taxon>
        <taxon>Candidatus Marsarchaeota</taxon>
        <taxon>Candidatus Marsarchaeota group 2</taxon>
    </lineage>
</organism>
<dbReference type="InterPro" id="IPR052513">
    <property type="entry name" value="Thioester_dehydratase-like"/>
</dbReference>
<evidence type="ECO:0000259" key="2">
    <source>
        <dbReference type="Pfam" id="PF12172"/>
    </source>
</evidence>
<dbReference type="PANTHER" id="PTHR34075">
    <property type="entry name" value="BLR3430 PROTEIN"/>
    <property type="match status" value="1"/>
</dbReference>
<dbReference type="SUPFAM" id="SSF50249">
    <property type="entry name" value="Nucleic acid-binding proteins"/>
    <property type="match status" value="1"/>
</dbReference>
<evidence type="ECO:0000259" key="1">
    <source>
        <dbReference type="Pfam" id="PF01796"/>
    </source>
</evidence>
<dbReference type="Gene3D" id="6.10.30.10">
    <property type="match status" value="1"/>
</dbReference>
<dbReference type="EMBL" id="NEXO01000072">
    <property type="protein sequence ID" value="PSO04152.1"/>
    <property type="molecule type" value="Genomic_DNA"/>
</dbReference>
<evidence type="ECO:0000313" key="3">
    <source>
        <dbReference type="EMBL" id="PSO04152.1"/>
    </source>
</evidence>
<gene>
    <name evidence="3" type="ORF">B9Q13_05510</name>
</gene>